<evidence type="ECO:0000256" key="6">
    <source>
        <dbReference type="ARBA" id="ARBA00047422"/>
    </source>
</evidence>
<dbReference type="GO" id="GO:0003886">
    <property type="term" value="F:DNA (cytosine-5-)-methyltransferase activity"/>
    <property type="evidence" value="ECO:0007669"/>
    <property type="project" value="UniProtKB-EC"/>
</dbReference>
<organism evidence="8 9">
    <name type="scientific">Dethiosulfatarculus sandiegensis</name>
    <dbReference type="NCBI Taxonomy" id="1429043"/>
    <lineage>
        <taxon>Bacteria</taxon>
        <taxon>Pseudomonadati</taxon>
        <taxon>Thermodesulfobacteriota</taxon>
        <taxon>Desulfarculia</taxon>
        <taxon>Desulfarculales</taxon>
        <taxon>Desulfarculaceae</taxon>
        <taxon>Dethiosulfatarculus</taxon>
    </lineage>
</organism>
<keyword evidence="5" id="KW-0680">Restriction system</keyword>
<keyword evidence="9" id="KW-1185">Reference proteome</keyword>
<sequence length="386" mass="43244">MADQSQQLGFYEFFAGGGMARLGLGEKWQCLLANEICPKKARSYRVNHTNHKSLVVDDVANLHLNQLPPGAQLAWASFPCQDLSLAGNYAGLKGERSSTFWPFMEHVRNLVADGRPLPVIVLENVVGALISNKGADFEAILQALADEGYLVGPLVINAIHFVPQSRPRLFIVAVLRDNPEVTRLRANGPHPVWHPKQVVRAYDLLRATLKDFWVWWSLPDPPQANHHLEDLIEVMPDGVRWHSAKETERLLSMMSEGNLKKVHMAKRLGKLTVGTIYKRTRRDNEGKRVQRAEIRFDQISGCLRTPAGGSSRQIIMLVKGNEIRSRLISPREAARLMGLADNFILPERYNEAYHLLGDGLVVPVVSWLEKNLLNQLAAQSLLSQAA</sequence>
<dbReference type="GO" id="GO:0009307">
    <property type="term" value="P:DNA restriction-modification system"/>
    <property type="evidence" value="ECO:0007669"/>
    <property type="project" value="UniProtKB-KW"/>
</dbReference>
<gene>
    <name evidence="8" type="ORF">X474_08015</name>
</gene>
<evidence type="ECO:0000256" key="4">
    <source>
        <dbReference type="ARBA" id="ARBA00022691"/>
    </source>
</evidence>
<name>A0A0D2JYD2_9BACT</name>
<protein>
    <recommendedName>
        <fullName evidence="1">DNA (cytosine-5-)-methyltransferase</fullName>
        <ecNumber evidence="1">2.1.1.37</ecNumber>
    </recommendedName>
</protein>
<accession>A0A0D2JYD2</accession>
<dbReference type="PANTHER" id="PTHR46098:SF1">
    <property type="entry name" value="TRNA (CYTOSINE(38)-C(5))-METHYLTRANSFERASE"/>
    <property type="match status" value="1"/>
</dbReference>
<keyword evidence="2 7" id="KW-0489">Methyltransferase</keyword>
<keyword evidence="4 7" id="KW-0949">S-adenosyl-L-methionine</keyword>
<dbReference type="Gene3D" id="3.40.50.150">
    <property type="entry name" value="Vaccinia Virus protein VP39"/>
    <property type="match status" value="1"/>
</dbReference>
<dbReference type="Proteomes" id="UP000032233">
    <property type="component" value="Unassembled WGS sequence"/>
</dbReference>
<dbReference type="STRING" id="1429043.X474_08015"/>
<dbReference type="FunCoup" id="A0A0D2JYD2">
    <property type="interactions" value="47"/>
</dbReference>
<dbReference type="NCBIfam" id="TIGR00675">
    <property type="entry name" value="dcm"/>
    <property type="match status" value="1"/>
</dbReference>
<dbReference type="OrthoDB" id="9813719at2"/>
<reference evidence="8 9" key="1">
    <citation type="submission" date="2013-11" db="EMBL/GenBank/DDBJ databases">
        <title>Metagenomic analysis of a methanogenic consortium involved in long chain n-alkane degradation.</title>
        <authorList>
            <person name="Davidova I.A."/>
            <person name="Callaghan A.V."/>
            <person name="Wawrik B."/>
            <person name="Pruitt S."/>
            <person name="Marks C."/>
            <person name="Duncan K.E."/>
            <person name="Suflita J.M."/>
        </authorList>
    </citation>
    <scope>NUCLEOTIDE SEQUENCE [LARGE SCALE GENOMIC DNA]</scope>
    <source>
        <strain evidence="8 9">SPR</strain>
    </source>
</reference>
<evidence type="ECO:0000256" key="1">
    <source>
        <dbReference type="ARBA" id="ARBA00011975"/>
    </source>
</evidence>
<comment type="caution">
    <text evidence="8">The sequence shown here is derived from an EMBL/GenBank/DDBJ whole genome shotgun (WGS) entry which is preliminary data.</text>
</comment>
<evidence type="ECO:0000313" key="9">
    <source>
        <dbReference type="Proteomes" id="UP000032233"/>
    </source>
</evidence>
<dbReference type="PATRIC" id="fig|1429043.3.peg.1696"/>
<proteinExistence type="inferred from homology"/>
<dbReference type="InterPro" id="IPR029063">
    <property type="entry name" value="SAM-dependent_MTases_sf"/>
</dbReference>
<evidence type="ECO:0000256" key="3">
    <source>
        <dbReference type="ARBA" id="ARBA00022679"/>
    </source>
</evidence>
<dbReference type="InterPro" id="IPR050750">
    <property type="entry name" value="C5-MTase"/>
</dbReference>
<dbReference type="AlphaFoldDB" id="A0A0D2JYD2"/>
<dbReference type="Pfam" id="PF00145">
    <property type="entry name" value="DNA_methylase"/>
    <property type="match status" value="1"/>
</dbReference>
<dbReference type="PROSITE" id="PS51679">
    <property type="entry name" value="SAM_MT_C5"/>
    <property type="match status" value="1"/>
</dbReference>
<comment type="similarity">
    <text evidence="7">Belongs to the class I-like SAM-binding methyltransferase superfamily. C5-methyltransferase family.</text>
</comment>
<dbReference type="RefSeq" id="WP_044347787.1">
    <property type="nucleotide sequence ID" value="NZ_AZAC01000010.1"/>
</dbReference>
<dbReference type="Gene3D" id="3.90.120.10">
    <property type="entry name" value="DNA Methylase, subunit A, domain 2"/>
    <property type="match status" value="1"/>
</dbReference>
<keyword evidence="3 7" id="KW-0808">Transferase</keyword>
<dbReference type="PANTHER" id="PTHR46098">
    <property type="entry name" value="TRNA (CYTOSINE(38)-C(5))-METHYLTRANSFERASE"/>
    <property type="match status" value="1"/>
</dbReference>
<dbReference type="SUPFAM" id="SSF53335">
    <property type="entry name" value="S-adenosyl-L-methionine-dependent methyltransferases"/>
    <property type="match status" value="1"/>
</dbReference>
<evidence type="ECO:0000256" key="5">
    <source>
        <dbReference type="ARBA" id="ARBA00022747"/>
    </source>
</evidence>
<evidence type="ECO:0000256" key="2">
    <source>
        <dbReference type="ARBA" id="ARBA00022603"/>
    </source>
</evidence>
<dbReference type="GO" id="GO:0032259">
    <property type="term" value="P:methylation"/>
    <property type="evidence" value="ECO:0007669"/>
    <property type="project" value="UniProtKB-KW"/>
</dbReference>
<comment type="catalytic activity">
    <reaction evidence="6">
        <text>a 2'-deoxycytidine in DNA + S-adenosyl-L-methionine = a 5-methyl-2'-deoxycytidine in DNA + S-adenosyl-L-homocysteine + H(+)</text>
        <dbReference type="Rhea" id="RHEA:13681"/>
        <dbReference type="Rhea" id="RHEA-COMP:11369"/>
        <dbReference type="Rhea" id="RHEA-COMP:11370"/>
        <dbReference type="ChEBI" id="CHEBI:15378"/>
        <dbReference type="ChEBI" id="CHEBI:57856"/>
        <dbReference type="ChEBI" id="CHEBI:59789"/>
        <dbReference type="ChEBI" id="CHEBI:85452"/>
        <dbReference type="ChEBI" id="CHEBI:85454"/>
        <dbReference type="EC" id="2.1.1.37"/>
    </reaction>
</comment>
<dbReference type="EC" id="2.1.1.37" evidence="1"/>
<evidence type="ECO:0000256" key="7">
    <source>
        <dbReference type="PROSITE-ProRule" id="PRU01016"/>
    </source>
</evidence>
<feature type="active site" evidence="7">
    <location>
        <position position="80"/>
    </location>
</feature>
<dbReference type="InParanoid" id="A0A0D2JYD2"/>
<dbReference type="InterPro" id="IPR001525">
    <property type="entry name" value="C5_MeTfrase"/>
</dbReference>
<evidence type="ECO:0000313" key="8">
    <source>
        <dbReference type="EMBL" id="KIX14535.1"/>
    </source>
</evidence>
<dbReference type="EMBL" id="AZAC01000010">
    <property type="protein sequence ID" value="KIX14535.1"/>
    <property type="molecule type" value="Genomic_DNA"/>
</dbReference>